<dbReference type="GO" id="GO:0010468">
    <property type="term" value="P:regulation of gene expression"/>
    <property type="evidence" value="ECO:0007669"/>
    <property type="project" value="UniProtKB-ARBA"/>
</dbReference>
<dbReference type="PANTHER" id="PTHR11042">
    <property type="entry name" value="EUKARYOTIC TRANSLATION INITIATION FACTOR 2-ALPHA KINASE EIF2-ALPHA KINASE -RELATED"/>
    <property type="match status" value="1"/>
</dbReference>
<dbReference type="Gene3D" id="3.30.930.10">
    <property type="entry name" value="Bira Bifunctional Protein, Domain 2"/>
    <property type="match status" value="1"/>
</dbReference>
<evidence type="ECO:0000256" key="6">
    <source>
        <dbReference type="PROSITE-ProRule" id="PRU10141"/>
    </source>
</evidence>
<dbReference type="GO" id="GO:0004672">
    <property type="term" value="F:protein kinase activity"/>
    <property type="evidence" value="ECO:0007669"/>
    <property type="project" value="InterPro"/>
</dbReference>
<dbReference type="InterPro" id="IPR045864">
    <property type="entry name" value="aa-tRNA-synth_II/BPL/LPL"/>
</dbReference>
<keyword evidence="2 6" id="KW-0547">Nucleotide-binding</keyword>
<dbReference type="PANTHER" id="PTHR11042:SF136">
    <property type="entry name" value="EIF-2-ALPHA KINASE GCN2"/>
    <property type="match status" value="1"/>
</dbReference>
<dbReference type="GO" id="GO:0033554">
    <property type="term" value="P:cellular response to stress"/>
    <property type="evidence" value="ECO:0007669"/>
    <property type="project" value="UniProtKB-ARBA"/>
</dbReference>
<dbReference type="Gene3D" id="3.30.200.20">
    <property type="entry name" value="Phosphorylase Kinase, domain 1"/>
    <property type="match status" value="1"/>
</dbReference>
<proteinExistence type="inferred from homology"/>
<evidence type="ECO:0000256" key="3">
    <source>
        <dbReference type="ARBA" id="ARBA00022777"/>
    </source>
</evidence>
<keyword evidence="10" id="KW-1185">Reference proteome</keyword>
<feature type="compositionally biased region" description="Low complexity" evidence="7">
    <location>
        <begin position="385"/>
        <end position="402"/>
    </location>
</feature>
<dbReference type="GO" id="GO:0005634">
    <property type="term" value="C:nucleus"/>
    <property type="evidence" value="ECO:0007669"/>
    <property type="project" value="TreeGrafter"/>
</dbReference>
<feature type="binding site" evidence="6">
    <location>
        <position position="303"/>
    </location>
    <ligand>
        <name>ATP</name>
        <dbReference type="ChEBI" id="CHEBI:30616"/>
    </ligand>
</feature>
<dbReference type="Pfam" id="PF00069">
    <property type="entry name" value="Pkinase"/>
    <property type="match status" value="3"/>
</dbReference>
<evidence type="ECO:0000256" key="7">
    <source>
        <dbReference type="SAM" id="MobiDB-lite"/>
    </source>
</evidence>
<feature type="region of interest" description="Disordered" evidence="7">
    <location>
        <begin position="357"/>
        <end position="447"/>
    </location>
</feature>
<sequence>METELDGYIGRGLRHGNLVQYLSMHHNLSDNKIIVEVVMEYVGGGSVSNLLRNPDAGPVTGETLRRYCRMLLEAVSYLHSQGVVHNDIRPSLVFLDAGGTLKLGGFAVIKRMSDLYRHMRQQSRLGSLATPTTDEDPTRGAWPTVARGKKGDILKLGLLVLCLCRGKLDVSPSNIPEDIPDTLRDFLHKCLHPNELLRLPAHELLCHPFITPSPSPLHPRPLLPSHTSLTVPTNKIDPMSRRRSSMQFHRSDSLVGSPAKPSLRGCSRLEAEFEEMESVGSGGFGDVVKVRHLLDGRVYAIKKIHLSDDPRMKDRITREVELLSQMNHENVVRYYNAWMETYRADDFGLPSGSLLEEADGEEVEEEESELSISKNEGSYSDGQESSSEASGYLSSSSSSSSAEGDDSPFITFEASSSGNTNEVGGDRATTQATPTTLEENGGVFVGEFSDDGDDIIGDLENEVMKSATIFPRTRHPTADSSDTVVFVDSSVASGSRPVPMPHSSSNHRGGGGAGGEEKRRRSRCQTGLIEYLYIQMEYCENQTLRQLIDSGDLVSSPDHVWRLFREVVEGLEHIHSKGMIHRDLKPGNIFLDSYGHIKIGDFGLATSYKQMGKQGSMLVGGQHSSMEQQAAAGDMATGVVGTTLYLAPELCQSTVLKYTQKVDLYSLGIILFEMCHPPCSTSMERHKLLAGVRRKEILFPPGFTTEAGREKQVEVIRWLLTHDHHSRPSAKDLLQSHFLPLKMEDEQLEEVLSRTMQSTNSTRYQHLIDKLFSPDAPQLRPWSFYQEPADNKRDRPKRNKFSLVYSLLQQMVVSKLAAIFTRHGASRVEPPLLCPRSSHLYSSPQSIPQFIERNGAVVTLPSDHRLPLAHYLLHQQDLTYLKRYTIGPVYHESKVLGAHPREQFEAQFDIVTPSPPHSDNIKLVPDAEVMYVVSEILSEVPRPQHWQFAVLVNHMKLLEAILQHCSIPRERYSDTAALLHRTAMGALKVSELEKKLVDSGLNLSPLAVSSHFCGVPP</sequence>
<feature type="region of interest" description="Disordered" evidence="7">
    <location>
        <begin position="492"/>
        <end position="520"/>
    </location>
</feature>
<feature type="compositionally biased region" description="Polar residues" evidence="7">
    <location>
        <begin position="413"/>
        <end position="438"/>
    </location>
</feature>
<name>A0AA35TP47_GEOBA</name>
<dbReference type="Proteomes" id="UP001174909">
    <property type="component" value="Unassembled WGS sequence"/>
</dbReference>
<keyword evidence="1" id="KW-0808">Transferase</keyword>
<comment type="similarity">
    <text evidence="5">Belongs to the protein kinase superfamily. Ser/Thr protein kinase family. GCN2 subfamily.</text>
</comment>
<dbReference type="InterPro" id="IPR000719">
    <property type="entry name" value="Prot_kinase_dom"/>
</dbReference>
<dbReference type="CDD" id="cd14046">
    <property type="entry name" value="STKc_EIF2AK4_GCN2_rpt2"/>
    <property type="match status" value="1"/>
</dbReference>
<dbReference type="PROSITE" id="PS00107">
    <property type="entry name" value="PROTEIN_KINASE_ATP"/>
    <property type="match status" value="1"/>
</dbReference>
<dbReference type="SUPFAM" id="SSF55681">
    <property type="entry name" value="Class II aaRS and biotin synthetases"/>
    <property type="match status" value="1"/>
</dbReference>
<dbReference type="GO" id="GO:0005524">
    <property type="term" value="F:ATP binding"/>
    <property type="evidence" value="ECO:0007669"/>
    <property type="project" value="UniProtKB-UniRule"/>
</dbReference>
<keyword evidence="4 6" id="KW-0067">ATP-binding</keyword>
<keyword evidence="3 9" id="KW-0418">Kinase</keyword>
<dbReference type="AlphaFoldDB" id="A0AA35TP47"/>
<dbReference type="EMBL" id="CASHTH010003968">
    <property type="protein sequence ID" value="CAI8051830.1"/>
    <property type="molecule type" value="Genomic_DNA"/>
</dbReference>
<dbReference type="InterPro" id="IPR050339">
    <property type="entry name" value="CC_SR_Kinase"/>
</dbReference>
<evidence type="ECO:0000313" key="9">
    <source>
        <dbReference type="EMBL" id="CAI8051830.1"/>
    </source>
</evidence>
<dbReference type="InterPro" id="IPR008271">
    <property type="entry name" value="Ser/Thr_kinase_AS"/>
</dbReference>
<organism evidence="9 10">
    <name type="scientific">Geodia barretti</name>
    <name type="common">Barrett's horny sponge</name>
    <dbReference type="NCBI Taxonomy" id="519541"/>
    <lineage>
        <taxon>Eukaryota</taxon>
        <taxon>Metazoa</taxon>
        <taxon>Porifera</taxon>
        <taxon>Demospongiae</taxon>
        <taxon>Heteroscleromorpha</taxon>
        <taxon>Tetractinellida</taxon>
        <taxon>Astrophorina</taxon>
        <taxon>Geodiidae</taxon>
        <taxon>Geodia</taxon>
    </lineage>
</organism>
<dbReference type="Gene3D" id="1.10.510.10">
    <property type="entry name" value="Transferase(Phosphotransferase) domain 1"/>
    <property type="match status" value="2"/>
</dbReference>
<protein>
    <submittedName>
        <fullName evidence="9">EIF-2-alpha kinase GCN2</fullName>
    </submittedName>
</protein>
<evidence type="ECO:0000256" key="1">
    <source>
        <dbReference type="ARBA" id="ARBA00022679"/>
    </source>
</evidence>
<gene>
    <name evidence="9" type="ORF">GBAR_LOCUS28372</name>
</gene>
<evidence type="ECO:0000256" key="4">
    <source>
        <dbReference type="ARBA" id="ARBA00022840"/>
    </source>
</evidence>
<accession>A0AA35TP47</accession>
<dbReference type="InterPro" id="IPR017441">
    <property type="entry name" value="Protein_kinase_ATP_BS"/>
</dbReference>
<feature type="domain" description="Protein kinase" evidence="8">
    <location>
        <begin position="1"/>
        <end position="210"/>
    </location>
</feature>
<dbReference type="InterPro" id="IPR011009">
    <property type="entry name" value="Kinase-like_dom_sf"/>
</dbReference>
<reference evidence="9" key="1">
    <citation type="submission" date="2023-03" db="EMBL/GenBank/DDBJ databases">
        <authorList>
            <person name="Steffen K."/>
            <person name="Cardenas P."/>
        </authorList>
    </citation>
    <scope>NUCLEOTIDE SEQUENCE</scope>
</reference>
<dbReference type="SUPFAM" id="SSF56112">
    <property type="entry name" value="Protein kinase-like (PK-like)"/>
    <property type="match status" value="2"/>
</dbReference>
<feature type="domain" description="Protein kinase" evidence="8">
    <location>
        <begin position="273"/>
        <end position="739"/>
    </location>
</feature>
<evidence type="ECO:0000256" key="5">
    <source>
        <dbReference type="ARBA" id="ARBA00037982"/>
    </source>
</evidence>
<evidence type="ECO:0000256" key="2">
    <source>
        <dbReference type="ARBA" id="ARBA00022741"/>
    </source>
</evidence>
<dbReference type="SMART" id="SM00220">
    <property type="entry name" value="S_TKc"/>
    <property type="match status" value="1"/>
</dbReference>
<evidence type="ECO:0000313" key="10">
    <source>
        <dbReference type="Proteomes" id="UP001174909"/>
    </source>
</evidence>
<dbReference type="PROSITE" id="PS00108">
    <property type="entry name" value="PROTEIN_KINASE_ST"/>
    <property type="match status" value="1"/>
</dbReference>
<evidence type="ECO:0000259" key="8">
    <source>
        <dbReference type="PROSITE" id="PS50011"/>
    </source>
</evidence>
<dbReference type="PROSITE" id="PS50011">
    <property type="entry name" value="PROTEIN_KINASE_DOM"/>
    <property type="match status" value="2"/>
</dbReference>
<comment type="caution">
    <text evidence="9">The sequence shown here is derived from an EMBL/GenBank/DDBJ whole genome shotgun (WGS) entry which is preliminary data.</text>
</comment>
<dbReference type="GO" id="GO:0005737">
    <property type="term" value="C:cytoplasm"/>
    <property type="evidence" value="ECO:0007669"/>
    <property type="project" value="TreeGrafter"/>
</dbReference>
<dbReference type="GO" id="GO:0051246">
    <property type="term" value="P:regulation of protein metabolic process"/>
    <property type="evidence" value="ECO:0007669"/>
    <property type="project" value="UniProtKB-ARBA"/>
</dbReference>
<feature type="compositionally biased region" description="Acidic residues" evidence="7">
    <location>
        <begin position="357"/>
        <end position="369"/>
    </location>
</feature>